<keyword evidence="8" id="KW-1185">Reference proteome</keyword>
<dbReference type="InterPro" id="IPR037207">
    <property type="entry name" value="Nuop51_4Fe4S-bd_sf"/>
</dbReference>
<evidence type="ECO:0000256" key="1">
    <source>
        <dbReference type="ARBA" id="ARBA00007523"/>
    </source>
</evidence>
<dbReference type="Pfam" id="PF01512">
    <property type="entry name" value="Complex1_51K"/>
    <property type="match status" value="1"/>
</dbReference>
<dbReference type="InterPro" id="IPR001949">
    <property type="entry name" value="NADH-UbQ_OxRdtase_51kDa_CS"/>
</dbReference>
<evidence type="ECO:0000256" key="2">
    <source>
        <dbReference type="ARBA" id="ARBA00022485"/>
    </source>
</evidence>
<dbReference type="Gene3D" id="3.10.20.600">
    <property type="match status" value="1"/>
</dbReference>
<dbReference type="CDD" id="cd02980">
    <property type="entry name" value="TRX_Fd_family"/>
    <property type="match status" value="1"/>
</dbReference>
<dbReference type="InterPro" id="IPR011538">
    <property type="entry name" value="Nuo51_FMN-bd"/>
</dbReference>
<dbReference type="SUPFAM" id="SSF52833">
    <property type="entry name" value="Thioredoxin-like"/>
    <property type="match status" value="1"/>
</dbReference>
<dbReference type="SUPFAM" id="SSF51971">
    <property type="entry name" value="Nucleotide-binding domain"/>
    <property type="match status" value="1"/>
</dbReference>
<dbReference type="InterPro" id="IPR028261">
    <property type="entry name" value="DPD_II"/>
</dbReference>
<dbReference type="GO" id="GO:0008137">
    <property type="term" value="F:NADH dehydrogenase (ubiquinone) activity"/>
    <property type="evidence" value="ECO:0007669"/>
    <property type="project" value="InterPro"/>
</dbReference>
<dbReference type="InterPro" id="IPR023753">
    <property type="entry name" value="FAD/NAD-binding_dom"/>
</dbReference>
<evidence type="ECO:0000256" key="5">
    <source>
        <dbReference type="ARBA" id="ARBA00023014"/>
    </source>
</evidence>
<dbReference type="FunFam" id="3.40.50.11540:FF:000001">
    <property type="entry name" value="NADH dehydrogenase [ubiquinone] flavoprotein 1, mitochondrial"/>
    <property type="match status" value="1"/>
</dbReference>
<evidence type="ECO:0000313" key="8">
    <source>
        <dbReference type="Proteomes" id="UP000478417"/>
    </source>
</evidence>
<proteinExistence type="inferred from homology"/>
<dbReference type="GO" id="GO:0016491">
    <property type="term" value="F:oxidoreductase activity"/>
    <property type="evidence" value="ECO:0007669"/>
    <property type="project" value="InterPro"/>
</dbReference>
<evidence type="ECO:0000256" key="3">
    <source>
        <dbReference type="ARBA" id="ARBA00022723"/>
    </source>
</evidence>
<dbReference type="Gene3D" id="6.10.250.1450">
    <property type="match status" value="1"/>
</dbReference>
<protein>
    <submittedName>
        <fullName evidence="7">FAD-dependent oxidoreductase</fullName>
    </submittedName>
</protein>
<dbReference type="Pfam" id="PF10589">
    <property type="entry name" value="NADH_4Fe-4S"/>
    <property type="match status" value="1"/>
</dbReference>
<accession>A0A6B2M5Z5</accession>
<dbReference type="InterPro" id="IPR036188">
    <property type="entry name" value="FAD/NAD-bd_sf"/>
</dbReference>
<dbReference type="Gene3D" id="1.20.1440.230">
    <property type="entry name" value="NADH-ubiquinone oxidoreductase 51kDa subunit, iron-sulphur binding domain"/>
    <property type="match status" value="1"/>
</dbReference>
<dbReference type="PRINTS" id="PR00419">
    <property type="entry name" value="ADXRDTASE"/>
</dbReference>
<evidence type="ECO:0000313" key="7">
    <source>
        <dbReference type="EMBL" id="NDV63567.1"/>
    </source>
</evidence>
<evidence type="ECO:0000256" key="4">
    <source>
        <dbReference type="ARBA" id="ARBA00023004"/>
    </source>
</evidence>
<dbReference type="SUPFAM" id="SSF140490">
    <property type="entry name" value="Nqo1C-terminal domain-like"/>
    <property type="match status" value="1"/>
</dbReference>
<dbReference type="EMBL" id="JAAGNX010000003">
    <property type="protein sequence ID" value="NDV63567.1"/>
    <property type="molecule type" value="Genomic_DNA"/>
</dbReference>
<organism evidence="7 8">
    <name type="scientific">Oceanipulchritudo coccoides</name>
    <dbReference type="NCBI Taxonomy" id="2706888"/>
    <lineage>
        <taxon>Bacteria</taxon>
        <taxon>Pseudomonadati</taxon>
        <taxon>Verrucomicrobiota</taxon>
        <taxon>Opitutia</taxon>
        <taxon>Puniceicoccales</taxon>
        <taxon>Oceanipulchritudinaceae</taxon>
        <taxon>Oceanipulchritudo</taxon>
    </lineage>
</organism>
<dbReference type="PANTHER" id="PTHR43578:SF3">
    <property type="entry name" value="NADH-QUINONE OXIDOREDUCTASE SUBUNIT F"/>
    <property type="match status" value="1"/>
</dbReference>
<dbReference type="AlphaFoldDB" id="A0A6B2M5Z5"/>
<dbReference type="Gene3D" id="3.40.30.10">
    <property type="entry name" value="Glutaredoxin"/>
    <property type="match status" value="1"/>
</dbReference>
<gene>
    <name evidence="7" type="ORF">G0Q06_13970</name>
</gene>
<dbReference type="Proteomes" id="UP000478417">
    <property type="component" value="Unassembled WGS sequence"/>
</dbReference>
<dbReference type="SUPFAM" id="SSF142019">
    <property type="entry name" value="Nqo1 FMN-binding domain-like"/>
    <property type="match status" value="1"/>
</dbReference>
<keyword evidence="4" id="KW-0408">Iron</keyword>
<keyword evidence="2" id="KW-0004">4Fe-4S</keyword>
<dbReference type="PANTHER" id="PTHR43578">
    <property type="entry name" value="NADH-QUINONE OXIDOREDUCTASE SUBUNIT F"/>
    <property type="match status" value="1"/>
</dbReference>
<dbReference type="RefSeq" id="WP_163967274.1">
    <property type="nucleotide sequence ID" value="NZ_JAAGNX010000003.1"/>
</dbReference>
<dbReference type="InterPro" id="IPR036249">
    <property type="entry name" value="Thioredoxin-like_sf"/>
</dbReference>
<dbReference type="GO" id="GO:0046872">
    <property type="term" value="F:metal ion binding"/>
    <property type="evidence" value="ECO:0007669"/>
    <property type="project" value="UniProtKB-KW"/>
</dbReference>
<reference evidence="7 8" key="1">
    <citation type="submission" date="2020-02" db="EMBL/GenBank/DDBJ databases">
        <title>Albibacoteraceae fam. nov., the first described family within the subdivision 4 Verrucomicrobia.</title>
        <authorList>
            <person name="Xi F."/>
        </authorList>
    </citation>
    <scope>NUCLEOTIDE SEQUENCE [LARGE SCALE GENOMIC DNA]</scope>
    <source>
        <strain evidence="7 8">CK1056</strain>
    </source>
</reference>
<feature type="domain" description="NADH-ubiquinone oxidoreductase 51kDa subunit iron-sulphur binding" evidence="6">
    <location>
        <begin position="469"/>
        <end position="514"/>
    </location>
</feature>
<comment type="similarity">
    <text evidence="1">Belongs to the complex I 51 kDa subunit family.</text>
</comment>
<dbReference type="SUPFAM" id="SSF142984">
    <property type="entry name" value="Nqo1 middle domain-like"/>
    <property type="match status" value="1"/>
</dbReference>
<dbReference type="Gene3D" id="3.40.50.11540">
    <property type="entry name" value="NADH-ubiquinone oxidoreductase 51kDa subunit"/>
    <property type="match status" value="1"/>
</dbReference>
<dbReference type="InterPro" id="IPR019554">
    <property type="entry name" value="Soluble_ligand-bd"/>
</dbReference>
<dbReference type="InterPro" id="IPR019575">
    <property type="entry name" value="Nuop51_4Fe4S-bd"/>
</dbReference>
<evidence type="ECO:0000259" key="6">
    <source>
        <dbReference type="SMART" id="SM00928"/>
    </source>
</evidence>
<dbReference type="SUPFAM" id="SSF46548">
    <property type="entry name" value="alpha-helical ferredoxin"/>
    <property type="match status" value="1"/>
</dbReference>
<name>A0A6B2M5Z5_9BACT</name>
<dbReference type="FunFam" id="1.20.1440.230:FF:000001">
    <property type="entry name" value="Mitochondrial NADH dehydrogenase flavoprotein 1"/>
    <property type="match status" value="1"/>
</dbReference>
<dbReference type="PROSITE" id="PS00645">
    <property type="entry name" value="COMPLEX1_51K_2"/>
    <property type="match status" value="1"/>
</dbReference>
<dbReference type="Gene3D" id="3.50.50.60">
    <property type="entry name" value="FAD/NAD(P)-binding domain"/>
    <property type="match status" value="2"/>
</dbReference>
<comment type="caution">
    <text evidence="7">The sequence shown here is derived from an EMBL/GenBank/DDBJ whole genome shotgun (WGS) entry which is preliminary data.</text>
</comment>
<dbReference type="Pfam" id="PF14691">
    <property type="entry name" value="Fer4_20"/>
    <property type="match status" value="1"/>
</dbReference>
<dbReference type="InterPro" id="IPR037225">
    <property type="entry name" value="Nuo51_FMN-bd_sf"/>
</dbReference>
<dbReference type="GO" id="GO:0010181">
    <property type="term" value="F:FMN binding"/>
    <property type="evidence" value="ECO:0007669"/>
    <property type="project" value="InterPro"/>
</dbReference>
<dbReference type="Pfam" id="PF10531">
    <property type="entry name" value="SLBB"/>
    <property type="match status" value="1"/>
</dbReference>
<keyword evidence="3" id="KW-0479">Metal-binding</keyword>
<sequence>MIQQLQKNPIHNSAELKAIKARVLSSRTLESGKAKRLVRVCMGGGCLSSGSSSIVSALKTALSSRGLLLDVEVMECGCMGPCSGGPLLALDEDQTLYRGISPKDVEKIVERHILGGEPVEEFLWKGQDGSAQATEASIDFFKGQDKIVLRNCGKIPPTSIEDYISVDGFFGIAKVLSGMKPEEVIEVVEDAGLRGRGGAGFPTAMKWKLACRAVGETKYILCNADEGDPGAFMDRSVLEGDPFSVIEGMLIGAFVIGAKEGFVYVRAEYPLAVERLQAAIDSAKERGLLGENILGSGFDFNLEIRMGSGAFVCGEETALIESIEGRRGEPRPRPPFPAQKGLWGAPTVLNNVETYANIPAILLHGSDWYASRGTEESKGTKVFALAGSIQNAGLVEVPIGTSLGELVYDIGGGTKNDRPFKAAQMGGPSGGCIPRQHLNVPLDYKSLQELGAIMGSGGMIVMDEDTCMVDVARFFLEFVQEESCGKCVPCRVGTKRMLEILERICAGEGEQGDIEKLIELGEQIKDTSLCGLGQTAPNPVLSTIRHFREEYEEHIHQKFCRSGTCAALVRAPCQCACPANVDIPGFVSLTGEKRYAEALQLHRERNPFAAICARVCFHTCESMCRRSSLDDAVSIRGIKRFMVDQEITVQMPEIHENPNNAKRKVAIVGGGPAGLSCAYFLARLGYKPVVFEAEARPGGMLVQAIPAYRLPRETVAREIRMIEQMGVDIRTQQRLGKDFTLSSLHEDGFECVFMGIGVPGGVQLDLPGCEGPGVIDGFNFLKEYNQRGSAPVGIKIVIVGGGNCATDAARTAIRLGAEVDLVYRRSQAEMPAYAEEIDQALQEGVRIHTLTNPTEIIREDGKIVAVECLQMKLGDFDRSGRRRPIESQKEIRIEADQVIFAIGQSFDFSSVCAEVGLETVANKQIRSDKQTGQTSIPWIFSGGDAATGPLSVIDAIAGGERAAVGMDCYLTGSNHAFWRNEHENTTAYDPDADPVPYPREALNTLPVDRRRHNFDEVDLPWTESVAIRQAKRCLRCDYGK</sequence>
<dbReference type="Pfam" id="PF07992">
    <property type="entry name" value="Pyr_redox_2"/>
    <property type="match status" value="1"/>
</dbReference>
<keyword evidence="5" id="KW-0411">Iron-sulfur</keyword>
<dbReference type="GO" id="GO:0051539">
    <property type="term" value="F:4 iron, 4 sulfur cluster binding"/>
    <property type="evidence" value="ECO:0007669"/>
    <property type="project" value="UniProtKB-KW"/>
</dbReference>
<dbReference type="SMART" id="SM00928">
    <property type="entry name" value="NADH_4Fe-4S"/>
    <property type="match status" value="1"/>
</dbReference>
<dbReference type="Pfam" id="PF01257">
    <property type="entry name" value="2Fe-2S_thioredx"/>
    <property type="match status" value="1"/>
</dbReference>